<sequence>MKKQGGRLDDATAAALAATTAHAVSHEQGRSERNRLIPSLSSAKAFLSSLRSKFHHVAIRGTQWLHSKPSSQPQGEGSTPRGSEQTQYDQHYRSPVPPKIEHHDFHGRHELPGSQPASPMEPRSQSAAERELCLIQKRIRKATDGRRIDIDAVIREDGVDAALGSLIAMYQPAVTAEHELGIVEQQIRAARHRLPRNELDAAFKTGGVEGALRLLLASYKPCLEADRELYLVETELGKAAHGILPPNELDAAFKRKATHDAIEFLFKTQKDQLDSLQTSLTTASTRISVLEREKTRLRTQIDELTNAQTQLELKWKEDRDLAAKDAYRTKQRHRAELEEREANYKSEFRRWEEATKAEHRDREVELEGKIKELKDEIEKLKNEFSAKTDEMRKVFEAKEKERHQREMARIEQYRLDNEALKGELVKREHFKGLSDPEIYTNFKKLAGEVDSFSRLPWEKRMEASWPLSDSSLRRSDNPRRLKQYIVQSSIWFILHKMIFRSPFEIFGDEGQRMHHDWTGTFGEDRRLEFPHWPEATEVSEKWRYEQVKECLSAVKKPVNDSDIKKEWKKSHDESLSATANEIYKAVEAVSQVTPNDRQIVQDFVKLAAKFWLEVSSQRCRVLLVFPPHIPNALVRNQKKVAAVLELVVQPELRRMGNAQGHRLDIEQVIKGCEGDHTKFPAR</sequence>
<proteinExistence type="predicted"/>
<protein>
    <submittedName>
        <fullName evidence="3">Uncharacterized protein</fullName>
    </submittedName>
</protein>
<evidence type="ECO:0000313" key="3">
    <source>
        <dbReference type="EMBL" id="PMD21793.1"/>
    </source>
</evidence>
<feature type="coiled-coil region" evidence="1">
    <location>
        <begin position="273"/>
        <end position="423"/>
    </location>
</feature>
<keyword evidence="1" id="KW-0175">Coiled coil</keyword>
<accession>A0A2J6Q6C3</accession>
<feature type="compositionally biased region" description="Basic and acidic residues" evidence="2">
    <location>
        <begin position="99"/>
        <end position="111"/>
    </location>
</feature>
<evidence type="ECO:0000256" key="1">
    <source>
        <dbReference type="SAM" id="Coils"/>
    </source>
</evidence>
<dbReference type="AlphaFoldDB" id="A0A2J6Q6C3"/>
<evidence type="ECO:0000256" key="2">
    <source>
        <dbReference type="SAM" id="MobiDB-lite"/>
    </source>
</evidence>
<organism evidence="3 4">
    <name type="scientific">Hyaloscypha hepaticicola</name>
    <dbReference type="NCBI Taxonomy" id="2082293"/>
    <lineage>
        <taxon>Eukaryota</taxon>
        <taxon>Fungi</taxon>
        <taxon>Dikarya</taxon>
        <taxon>Ascomycota</taxon>
        <taxon>Pezizomycotina</taxon>
        <taxon>Leotiomycetes</taxon>
        <taxon>Helotiales</taxon>
        <taxon>Hyaloscyphaceae</taxon>
        <taxon>Hyaloscypha</taxon>
    </lineage>
</organism>
<keyword evidence="4" id="KW-1185">Reference proteome</keyword>
<feature type="compositionally biased region" description="Polar residues" evidence="2">
    <location>
        <begin position="64"/>
        <end position="89"/>
    </location>
</feature>
<name>A0A2J6Q6C3_9HELO</name>
<dbReference type="Proteomes" id="UP000235672">
    <property type="component" value="Unassembled WGS sequence"/>
</dbReference>
<reference evidence="3 4" key="1">
    <citation type="submission" date="2016-05" db="EMBL/GenBank/DDBJ databases">
        <title>A degradative enzymes factory behind the ericoid mycorrhizal symbiosis.</title>
        <authorList>
            <consortium name="DOE Joint Genome Institute"/>
            <person name="Martino E."/>
            <person name="Morin E."/>
            <person name="Grelet G."/>
            <person name="Kuo A."/>
            <person name="Kohler A."/>
            <person name="Daghino S."/>
            <person name="Barry K."/>
            <person name="Choi C."/>
            <person name="Cichocki N."/>
            <person name="Clum A."/>
            <person name="Copeland A."/>
            <person name="Hainaut M."/>
            <person name="Haridas S."/>
            <person name="Labutti K."/>
            <person name="Lindquist E."/>
            <person name="Lipzen A."/>
            <person name="Khouja H.-R."/>
            <person name="Murat C."/>
            <person name="Ohm R."/>
            <person name="Olson A."/>
            <person name="Spatafora J."/>
            <person name="Veneault-Fourrey C."/>
            <person name="Henrissat B."/>
            <person name="Grigoriev I."/>
            <person name="Martin F."/>
            <person name="Perotto S."/>
        </authorList>
    </citation>
    <scope>NUCLEOTIDE SEQUENCE [LARGE SCALE GENOMIC DNA]</scope>
    <source>
        <strain evidence="3 4">UAMH 7357</strain>
    </source>
</reference>
<evidence type="ECO:0000313" key="4">
    <source>
        <dbReference type="Proteomes" id="UP000235672"/>
    </source>
</evidence>
<dbReference type="OrthoDB" id="5430054at2759"/>
<gene>
    <name evidence="3" type="ORF">NA56DRAFT_748762</name>
</gene>
<feature type="region of interest" description="Disordered" evidence="2">
    <location>
        <begin position="63"/>
        <end position="128"/>
    </location>
</feature>
<dbReference type="EMBL" id="KZ613480">
    <property type="protein sequence ID" value="PMD21793.1"/>
    <property type="molecule type" value="Genomic_DNA"/>
</dbReference>